<evidence type="ECO:0000313" key="3">
    <source>
        <dbReference type="Proteomes" id="UP000295087"/>
    </source>
</evidence>
<organism evidence="2 3">
    <name type="scientific">Nocardia ignorata</name>
    <dbReference type="NCBI Taxonomy" id="145285"/>
    <lineage>
        <taxon>Bacteria</taxon>
        <taxon>Bacillati</taxon>
        <taxon>Actinomycetota</taxon>
        <taxon>Actinomycetes</taxon>
        <taxon>Mycobacteriales</taxon>
        <taxon>Nocardiaceae</taxon>
        <taxon>Nocardia</taxon>
    </lineage>
</organism>
<accession>A0A4R6P1I2</accession>
<dbReference type="InterPro" id="IPR008254">
    <property type="entry name" value="Flavodoxin/NO_synth"/>
</dbReference>
<name>A0A4R6P1I2_NOCIG</name>
<dbReference type="Gene3D" id="3.40.50.360">
    <property type="match status" value="1"/>
</dbReference>
<keyword evidence="3" id="KW-1185">Reference proteome</keyword>
<dbReference type="InterPro" id="IPR001226">
    <property type="entry name" value="Flavodoxin_CS"/>
</dbReference>
<evidence type="ECO:0000313" key="2">
    <source>
        <dbReference type="EMBL" id="TDP31544.1"/>
    </source>
</evidence>
<reference evidence="2 3" key="1">
    <citation type="submission" date="2019-03" db="EMBL/GenBank/DDBJ databases">
        <title>Genomic Encyclopedia of Type Strains, Phase IV (KMG-IV): sequencing the most valuable type-strain genomes for metagenomic binning, comparative biology and taxonomic classification.</title>
        <authorList>
            <person name="Goeker M."/>
        </authorList>
    </citation>
    <scope>NUCLEOTIDE SEQUENCE [LARGE SCALE GENOMIC DNA]</scope>
    <source>
        <strain evidence="2 3">DSM 44496</strain>
    </source>
</reference>
<dbReference type="PROSITE" id="PS00201">
    <property type="entry name" value="FLAVODOXIN"/>
    <property type="match status" value="1"/>
</dbReference>
<dbReference type="GO" id="GO:0010181">
    <property type="term" value="F:FMN binding"/>
    <property type="evidence" value="ECO:0007669"/>
    <property type="project" value="InterPro"/>
</dbReference>
<dbReference type="GO" id="GO:0009055">
    <property type="term" value="F:electron transfer activity"/>
    <property type="evidence" value="ECO:0007669"/>
    <property type="project" value="InterPro"/>
</dbReference>
<dbReference type="Proteomes" id="UP000295087">
    <property type="component" value="Unassembled WGS sequence"/>
</dbReference>
<dbReference type="RefSeq" id="WP_067488345.1">
    <property type="nucleotide sequence ID" value="NZ_JBHXPO010000003.1"/>
</dbReference>
<dbReference type="InterPro" id="IPR029039">
    <property type="entry name" value="Flavoprotein-like_sf"/>
</dbReference>
<dbReference type="PROSITE" id="PS50902">
    <property type="entry name" value="FLAVODOXIN_LIKE"/>
    <property type="match status" value="1"/>
</dbReference>
<dbReference type="EMBL" id="SNXK01000008">
    <property type="protein sequence ID" value="TDP31544.1"/>
    <property type="molecule type" value="Genomic_DNA"/>
</dbReference>
<proteinExistence type="predicted"/>
<feature type="domain" description="Flavodoxin-like" evidence="1">
    <location>
        <begin position="3"/>
        <end position="164"/>
    </location>
</feature>
<comment type="caution">
    <text evidence="2">The sequence shown here is derived from an EMBL/GenBank/DDBJ whole genome shotgun (WGS) entry which is preliminary data.</text>
</comment>
<sequence>MHAQIVYESMFGNTAEIAEAIAVGLRPRFEVTMCPVAEAVNRPAPDVDLLVVGAPTHAFGLSRAATREDAAGQTDAPVEIEIGIREWLDAALPVASLRAAAAFGTKIAHPPWLPGSAAKGIGKRLRHLGYHLAAPPADFLVEDMTGPLCSGEIQRATAWAAQLGATETATSAERP</sequence>
<dbReference type="AlphaFoldDB" id="A0A4R6P1I2"/>
<dbReference type="SUPFAM" id="SSF52218">
    <property type="entry name" value="Flavoproteins"/>
    <property type="match status" value="1"/>
</dbReference>
<evidence type="ECO:0000259" key="1">
    <source>
        <dbReference type="PROSITE" id="PS50902"/>
    </source>
</evidence>
<gene>
    <name evidence="2" type="ORF">DFR75_108149</name>
</gene>
<protein>
    <recommendedName>
        <fullName evidence="1">Flavodoxin-like domain-containing protein</fullName>
    </recommendedName>
</protein>